<dbReference type="PANTHER" id="PTHR37610:SF97">
    <property type="entry name" value="RETROTRANSPOSON GAG DOMAIN-CONTAINING PROTEIN"/>
    <property type="match status" value="1"/>
</dbReference>
<dbReference type="Pfam" id="PF14244">
    <property type="entry name" value="Retrotran_gag_3"/>
    <property type="match status" value="1"/>
</dbReference>
<feature type="region of interest" description="Disordered" evidence="1">
    <location>
        <begin position="1"/>
        <end position="21"/>
    </location>
</feature>
<name>A0A6V7QAA0_ANACO</name>
<gene>
    <name evidence="3" type="ORF">CB5_LOCUS22977</name>
</gene>
<organism evidence="3">
    <name type="scientific">Ananas comosus var. bracteatus</name>
    <name type="common">red pineapple</name>
    <dbReference type="NCBI Taxonomy" id="296719"/>
    <lineage>
        <taxon>Eukaryota</taxon>
        <taxon>Viridiplantae</taxon>
        <taxon>Streptophyta</taxon>
        <taxon>Embryophyta</taxon>
        <taxon>Tracheophyta</taxon>
        <taxon>Spermatophyta</taxon>
        <taxon>Magnoliopsida</taxon>
        <taxon>Liliopsida</taxon>
        <taxon>Poales</taxon>
        <taxon>Bromeliaceae</taxon>
        <taxon>Bromelioideae</taxon>
        <taxon>Ananas</taxon>
    </lineage>
</organism>
<feature type="domain" description="Retrotransposon Copia-like N-terminal" evidence="2">
    <location>
        <begin position="24"/>
        <end position="70"/>
    </location>
</feature>
<dbReference type="PANTHER" id="PTHR37610">
    <property type="entry name" value="CCHC-TYPE DOMAIN-CONTAINING PROTEIN"/>
    <property type="match status" value="1"/>
</dbReference>
<proteinExistence type="predicted"/>
<evidence type="ECO:0000256" key="1">
    <source>
        <dbReference type="SAM" id="MobiDB-lite"/>
    </source>
</evidence>
<evidence type="ECO:0000313" key="3">
    <source>
        <dbReference type="EMBL" id="CAD1839766.1"/>
    </source>
</evidence>
<reference evidence="3" key="1">
    <citation type="submission" date="2020-07" db="EMBL/GenBank/DDBJ databases">
        <authorList>
            <person name="Lin J."/>
        </authorList>
    </citation>
    <scope>NUCLEOTIDE SEQUENCE</scope>
</reference>
<dbReference type="EMBL" id="LR862134">
    <property type="protein sequence ID" value="CAD1839766.1"/>
    <property type="molecule type" value="Genomic_DNA"/>
</dbReference>
<sequence length="172" mass="19572">MSENKSENETPETSIDDSDPLVLHHSDHPGMLLVSKPLEGYNYGQWSRAMRISLSAKNKIGFVDGSIKVPTPSDLKFHIWQRCNDMVLSGILNAIHPDLAESVIYAKTAADVWEDLKERFSQGDDSRIFQIRQEIVEHRQGHQSVSVYYTKLKGLWDELASYHEPPCCTLED</sequence>
<dbReference type="AlphaFoldDB" id="A0A6V7QAA0"/>
<evidence type="ECO:0000259" key="2">
    <source>
        <dbReference type="Pfam" id="PF14244"/>
    </source>
</evidence>
<dbReference type="InterPro" id="IPR029472">
    <property type="entry name" value="Copia-like_N"/>
</dbReference>
<protein>
    <recommendedName>
        <fullName evidence="2">Retrotransposon Copia-like N-terminal domain-containing protein</fullName>
    </recommendedName>
</protein>
<accession>A0A6V7QAA0</accession>